<organism evidence="5 6">
    <name type="scientific">Cellulomonas wangsupingiae</name>
    <dbReference type="NCBI Taxonomy" id="2968085"/>
    <lineage>
        <taxon>Bacteria</taxon>
        <taxon>Bacillati</taxon>
        <taxon>Actinomycetota</taxon>
        <taxon>Actinomycetes</taxon>
        <taxon>Micrococcales</taxon>
        <taxon>Cellulomonadaceae</taxon>
        <taxon>Cellulomonas</taxon>
    </lineage>
</organism>
<sequence length="385" mass="40174">MRRKITMAAAAGALALSLAACGGGGAGSTDSTEGAGDGADKSDITIGVAMPTETSERWIADGNAVKAGLEELGYKVDLQYAGDDIPTQTQQIDQMITSGADVLIIASIDGTALTSQLENAAAQNIPVIAYDRLIRDSENVDFYVTFDNFAVGVAQGTALLRGMGLVDETGAEVAGVTGPFNIELFAGSPDDNNAGFFFEGAMSVLEPYITDGTFVVKSGQTDFDTVATLRWSQEAAQKRMEDLLTSTYSDGSKLAGVLSPFDGISRGIITALQGVGQGPTIEAGLPIVTGQDAEIASVKLIADGVQSSTIFKDTRKLADQSIKVAEAFINAEEPEANDTDTYDNGVKVVPSYLLDVDTVFAADITPLLVESEYWTEAEVASGVSD</sequence>
<proteinExistence type="predicted"/>
<evidence type="ECO:0000256" key="2">
    <source>
        <dbReference type="ARBA" id="ARBA00022729"/>
    </source>
</evidence>
<name>A0ABY5K3S2_9CELL</name>
<dbReference type="InterPro" id="IPR028082">
    <property type="entry name" value="Peripla_BP_I"/>
</dbReference>
<evidence type="ECO:0000313" key="5">
    <source>
        <dbReference type="EMBL" id="UUI64061.1"/>
    </source>
</evidence>
<accession>A0ABY5K3S2</accession>
<dbReference type="NCBIfam" id="NF040907">
    <property type="entry name" value="ChvE"/>
    <property type="match status" value="1"/>
</dbReference>
<protein>
    <submittedName>
        <fullName evidence="5">Sugar ABC transporter substrate-binding protein</fullName>
    </submittedName>
</protein>
<keyword evidence="6" id="KW-1185">Reference proteome</keyword>
<keyword evidence="2 3" id="KW-0732">Signal</keyword>
<evidence type="ECO:0000256" key="1">
    <source>
        <dbReference type="ARBA" id="ARBA00004196"/>
    </source>
</evidence>
<feature type="domain" description="Periplasmic binding protein" evidence="4">
    <location>
        <begin position="46"/>
        <end position="332"/>
    </location>
</feature>
<evidence type="ECO:0000259" key="4">
    <source>
        <dbReference type="Pfam" id="PF13407"/>
    </source>
</evidence>
<dbReference type="EMBL" id="CP101989">
    <property type="protein sequence ID" value="UUI64061.1"/>
    <property type="molecule type" value="Genomic_DNA"/>
</dbReference>
<dbReference type="Proteomes" id="UP001317322">
    <property type="component" value="Chromosome"/>
</dbReference>
<reference evidence="5 6" key="1">
    <citation type="submission" date="2022-07" db="EMBL/GenBank/DDBJ databases">
        <title>Novel species in genus cellulomonas.</title>
        <authorList>
            <person name="Ye L."/>
        </authorList>
    </citation>
    <scope>NUCLEOTIDE SEQUENCE [LARGE SCALE GENOMIC DNA]</scope>
    <source>
        <strain evidence="6">zg-Y908</strain>
    </source>
</reference>
<dbReference type="InterPro" id="IPR049784">
    <property type="entry name" value="ChvE-like"/>
</dbReference>
<dbReference type="InterPro" id="IPR025997">
    <property type="entry name" value="SBP_2_dom"/>
</dbReference>
<feature type="signal peptide" evidence="3">
    <location>
        <begin position="1"/>
        <end position="22"/>
    </location>
</feature>
<dbReference type="Gene3D" id="3.40.50.2300">
    <property type="match status" value="2"/>
</dbReference>
<dbReference type="PROSITE" id="PS51257">
    <property type="entry name" value="PROKAR_LIPOPROTEIN"/>
    <property type="match status" value="1"/>
</dbReference>
<dbReference type="SUPFAM" id="SSF53822">
    <property type="entry name" value="Periplasmic binding protein-like I"/>
    <property type="match status" value="1"/>
</dbReference>
<evidence type="ECO:0000313" key="6">
    <source>
        <dbReference type="Proteomes" id="UP001317322"/>
    </source>
</evidence>
<dbReference type="InterPro" id="IPR050555">
    <property type="entry name" value="Bact_Solute-Bind_Prot2"/>
</dbReference>
<dbReference type="Pfam" id="PF13407">
    <property type="entry name" value="Peripla_BP_4"/>
    <property type="match status" value="1"/>
</dbReference>
<dbReference type="RefSeq" id="WP_227565619.1">
    <property type="nucleotide sequence ID" value="NZ_CP101989.1"/>
</dbReference>
<feature type="chain" id="PRO_5047272803" evidence="3">
    <location>
        <begin position="23"/>
        <end position="385"/>
    </location>
</feature>
<dbReference type="PANTHER" id="PTHR30036:SF1">
    <property type="entry name" value="D-XYLOSE-BINDING PERIPLASMIC PROTEIN"/>
    <property type="match status" value="1"/>
</dbReference>
<dbReference type="PANTHER" id="PTHR30036">
    <property type="entry name" value="D-XYLOSE-BINDING PERIPLASMIC PROTEIN"/>
    <property type="match status" value="1"/>
</dbReference>
<comment type="subcellular location">
    <subcellularLocation>
        <location evidence="1">Cell envelope</location>
    </subcellularLocation>
</comment>
<evidence type="ECO:0000256" key="3">
    <source>
        <dbReference type="SAM" id="SignalP"/>
    </source>
</evidence>
<dbReference type="CDD" id="cd19994">
    <property type="entry name" value="PBP1_ChvE"/>
    <property type="match status" value="1"/>
</dbReference>
<gene>
    <name evidence="5" type="primary">chvE</name>
    <name evidence="5" type="ORF">NP075_13110</name>
</gene>